<accession>A0A3P3R4Z9</accession>
<organism evidence="1 2">
    <name type="scientific">Halocatena pleomorpha</name>
    <dbReference type="NCBI Taxonomy" id="1785090"/>
    <lineage>
        <taxon>Archaea</taxon>
        <taxon>Methanobacteriati</taxon>
        <taxon>Methanobacteriota</taxon>
        <taxon>Stenosarchaea group</taxon>
        <taxon>Halobacteria</taxon>
        <taxon>Halobacteriales</taxon>
        <taxon>Natronomonadaceae</taxon>
        <taxon>Halocatena</taxon>
    </lineage>
</organism>
<name>A0A3P3R4Z9_9EURY</name>
<evidence type="ECO:0000313" key="2">
    <source>
        <dbReference type="Proteomes" id="UP000282322"/>
    </source>
</evidence>
<dbReference type="EMBL" id="RRCH01000037">
    <property type="protein sequence ID" value="RRJ28425.1"/>
    <property type="molecule type" value="Genomic_DNA"/>
</dbReference>
<dbReference type="OrthoDB" id="338566at2157"/>
<gene>
    <name evidence="1" type="ORF">EIK79_15740</name>
</gene>
<reference evidence="1 2" key="1">
    <citation type="submission" date="2018-11" db="EMBL/GenBank/DDBJ databases">
        <title>Taxonoimc description of Halomarina strain SPP-AMP-1.</title>
        <authorList>
            <person name="Pal Y."/>
            <person name="Srinivasana K."/>
            <person name="Verma A."/>
            <person name="Kumar P."/>
        </authorList>
    </citation>
    <scope>NUCLEOTIDE SEQUENCE [LARGE SCALE GENOMIC DNA]</scope>
    <source>
        <strain evidence="1 2">SPP-AMP-1</strain>
    </source>
</reference>
<comment type="caution">
    <text evidence="1">The sequence shown here is derived from an EMBL/GenBank/DDBJ whole genome shotgun (WGS) entry which is preliminary data.</text>
</comment>
<dbReference type="RefSeq" id="WP_124956393.1">
    <property type="nucleotide sequence ID" value="NZ_RRCH01000037.1"/>
</dbReference>
<proteinExistence type="predicted"/>
<dbReference type="AlphaFoldDB" id="A0A3P3R4Z9"/>
<dbReference type="Proteomes" id="UP000282322">
    <property type="component" value="Unassembled WGS sequence"/>
</dbReference>
<keyword evidence="2" id="KW-1185">Reference proteome</keyword>
<protein>
    <submittedName>
        <fullName evidence="1">Uncharacterized protein</fullName>
    </submittedName>
</protein>
<evidence type="ECO:0000313" key="1">
    <source>
        <dbReference type="EMBL" id="RRJ28425.1"/>
    </source>
</evidence>
<sequence>MPNPFSQSPEFRKFALYRHEDASGVSGTGIVAYGVQFPPPNGKCVVAWITDVGSVSVYDNMNDVQAVHGHEGDTDVIWE</sequence>